<evidence type="ECO:0000313" key="1">
    <source>
        <dbReference type="EMBL" id="CAB5013973.1"/>
    </source>
</evidence>
<gene>
    <name evidence="1" type="ORF">UFOPK4043_01205</name>
</gene>
<dbReference type="EMBL" id="CAFBPA010000197">
    <property type="protein sequence ID" value="CAB5013973.1"/>
    <property type="molecule type" value="Genomic_DNA"/>
</dbReference>
<protein>
    <submittedName>
        <fullName evidence="1">Unannotated protein</fullName>
    </submittedName>
</protein>
<sequence>MQHLPTTNGESVDRCHHGLGDIADKPLEVLILEDSVIVWPVVTCLFALLLIPTGAKSPLAGACQRHHPDIWVTPGNLETVDQLVDRLSAKCIHPVGPVDRDPGEAAIYGVGHVFE</sequence>
<reference evidence="1" key="1">
    <citation type="submission" date="2020-05" db="EMBL/GenBank/DDBJ databases">
        <authorList>
            <person name="Chiriac C."/>
            <person name="Salcher M."/>
            <person name="Ghai R."/>
            <person name="Kavagutti S V."/>
        </authorList>
    </citation>
    <scope>NUCLEOTIDE SEQUENCE</scope>
</reference>
<proteinExistence type="predicted"/>
<name>A0A6J7QE57_9ZZZZ</name>
<accession>A0A6J7QE57</accession>
<dbReference type="AlphaFoldDB" id="A0A6J7QE57"/>
<organism evidence="1">
    <name type="scientific">freshwater metagenome</name>
    <dbReference type="NCBI Taxonomy" id="449393"/>
    <lineage>
        <taxon>unclassified sequences</taxon>
        <taxon>metagenomes</taxon>
        <taxon>ecological metagenomes</taxon>
    </lineage>
</organism>